<evidence type="ECO:0000313" key="5">
    <source>
        <dbReference type="Proteomes" id="UP000664144"/>
    </source>
</evidence>
<accession>A0A939EST8</accession>
<dbReference type="Gene3D" id="2.60.40.10">
    <property type="entry name" value="Immunoglobulins"/>
    <property type="match status" value="1"/>
</dbReference>
<sequence length="1397" mass="140267">MKTILPSLRQAGIRLIKPVRLLLPATLLFGATQQAYAQFPRNETFKNASAPNFTISGAARLTGTGQTGNDAVGQGYLRLTSAATDQAGSIIDNVGFDAPDGFTISFEFFAYGGSGADGFSVFLVDEAGQPASGFRIGASGGSLGYAQKTNAPAAPGVSRGYIGIGIDEFGNFANPTEGRNGGPGFTPDAISIRGAGDGSSATDYPYLTGTALNQLGFSLDVPTARAQSGSADYRRAFIDVVPTGSGSTRTYRITVRVQHGSVVTTTVDNVTVSTPPDRLRLGFSGSTGSLTNVHEIRNLNIVQAPFANDDLAATRYDQPVTLNAISNDIFPGTGFQPNSLDLDFGTPGIQNTLTVPGKGTFTVDPMGQVTFQPTGNFAGTVTIPYTVNDILNQTTSTSSPANITIIVQGADVATSITGPATANPGARITYNLSTTNLGSVTAQNVTATLQLAPRLPAGSVTPSSGSYDAATGLVTFAPVASLASGAPPIANSVSIVVPASGTITGTAVSGNSIPDPVTANNTATITTTVSGIANVSTACATPGKDGPFTVSGTNQILNTYYAGNQTVAAGNNTIRVSTATRGATNALAVGDVVLIMQMQGADLNTTNSDAYGDGVAGGEASGNLTTNFTAGHYEYASVKSITTSGGNLTITLNKGLAYGYETVDYANISGTQTGQRRFQVIRVPQYATLTFAAGSTVTGPAWDGSTGGVLVLDVAGKTIFNGSGSSLSMTAKGFRGGGAKGYDGMTAASAFRNVAATTRAGAHGSKGEGTAGTPRYVYEGGTTIVNTGSEGYVNGSTAQGAPGNAGGGSTSSTPTNNNGNAGGGGGSNAGKGGIGGWGASTGTETTGSGARASGGVVFSGSSERLIMGGGGGAGSTNATSANEYLSSGGTGGGIILLRTGSVTGTATVEASGGAAPSAGALPEGGGGGGAGGTVLLMASPPSGVASGLNGLTVRADGGRGGDARTNATASVGPGGGGGGGFIYASSALASASTAAGARGGTNTDSRAFGAAAGNTGSSSTTTSTATANTIAGAGGCLPMLTVALRTETPNRNRVGAPGSAVYPAMYTLTISNTGGVADDLNIFASLANNVFSFDDSFTPEVTLILADNTSSTPIDFAVSSGGSTPSFSLGALPAGASVSIVFRATIAATANDNVAYQASAGVSYTNPLRITAGSTIQPGGNYYSNDANYGAAGGSNYTGTNPGNTYEDVMIARPLPVELKSFEAAAVNQNTVLNWVTASELQNDHFDVERSLDGRSFEQIGAVQGQGTTTRETTYRYIDQGAARLSLKPIYYRLRQVDRDGTSSYSPVRMVRFVRDAKAAIALYPNPHTGSATLDLTGLPVADYHVEVLDLAGRQLGKFELKGGLQHPLELHTLPLGSYLLRVRGAETVITLPMIRN</sequence>
<keyword evidence="5" id="KW-1185">Reference proteome</keyword>
<evidence type="ECO:0000259" key="3">
    <source>
        <dbReference type="Pfam" id="PF01345"/>
    </source>
</evidence>
<dbReference type="EMBL" id="JAFLQZ010000001">
    <property type="protein sequence ID" value="MBO0356627.1"/>
    <property type="molecule type" value="Genomic_DNA"/>
</dbReference>
<dbReference type="GO" id="GO:0006888">
    <property type="term" value="P:endoplasmic reticulum to Golgi vesicle-mediated transport"/>
    <property type="evidence" value="ECO:0007669"/>
    <property type="project" value="TreeGrafter"/>
</dbReference>
<evidence type="ECO:0000256" key="1">
    <source>
        <dbReference type="SAM" id="MobiDB-lite"/>
    </source>
</evidence>
<dbReference type="Gene3D" id="2.60.120.200">
    <property type="match status" value="1"/>
</dbReference>
<dbReference type="InterPro" id="IPR013320">
    <property type="entry name" value="ConA-like_dom_sf"/>
</dbReference>
<dbReference type="Pfam" id="PF01345">
    <property type="entry name" value="DUF11"/>
    <property type="match status" value="1"/>
</dbReference>
<evidence type="ECO:0000313" key="4">
    <source>
        <dbReference type="EMBL" id="MBO0356627.1"/>
    </source>
</evidence>
<feature type="compositionally biased region" description="Low complexity" evidence="1">
    <location>
        <begin position="840"/>
        <end position="855"/>
    </location>
</feature>
<dbReference type="GO" id="GO:0005975">
    <property type="term" value="P:carbohydrate metabolic process"/>
    <property type="evidence" value="ECO:0007669"/>
    <property type="project" value="UniProtKB-ARBA"/>
</dbReference>
<name>A0A939EST8_9BACT</name>
<dbReference type="PANTHER" id="PTHR12223:SF28">
    <property type="entry name" value="LECTIN, MANNOSE BINDING 1 LIKE"/>
    <property type="match status" value="1"/>
</dbReference>
<feature type="compositionally biased region" description="Low complexity" evidence="1">
    <location>
        <begin position="810"/>
        <end position="819"/>
    </location>
</feature>
<feature type="compositionally biased region" description="Gly residues" evidence="1">
    <location>
        <begin position="820"/>
        <end position="839"/>
    </location>
</feature>
<dbReference type="Proteomes" id="UP000664144">
    <property type="component" value="Unassembled WGS sequence"/>
</dbReference>
<dbReference type="InterPro" id="IPR051136">
    <property type="entry name" value="Intracellular_Lectin-GPT"/>
</dbReference>
<dbReference type="GO" id="GO:0005537">
    <property type="term" value="F:D-mannose binding"/>
    <property type="evidence" value="ECO:0007669"/>
    <property type="project" value="TreeGrafter"/>
</dbReference>
<feature type="domain" description="DUF11" evidence="3">
    <location>
        <begin position="418"/>
        <end position="526"/>
    </location>
</feature>
<dbReference type="GO" id="GO:0030134">
    <property type="term" value="C:COPII-coated ER to Golgi transport vesicle"/>
    <property type="evidence" value="ECO:0007669"/>
    <property type="project" value="TreeGrafter"/>
</dbReference>
<gene>
    <name evidence="4" type="ORF">J0X19_01595</name>
</gene>
<dbReference type="Pfam" id="PF17963">
    <property type="entry name" value="Big_9"/>
    <property type="match status" value="1"/>
</dbReference>
<dbReference type="GO" id="GO:0004553">
    <property type="term" value="F:hydrolase activity, hydrolyzing O-glycosyl compounds"/>
    <property type="evidence" value="ECO:0007669"/>
    <property type="project" value="UniProtKB-ARBA"/>
</dbReference>
<feature type="region of interest" description="Disordered" evidence="1">
    <location>
        <begin position="789"/>
        <end position="855"/>
    </location>
</feature>
<feature type="signal peptide" evidence="2">
    <location>
        <begin position="1"/>
        <end position="37"/>
    </location>
</feature>
<dbReference type="RefSeq" id="WP_206980127.1">
    <property type="nucleotide sequence ID" value="NZ_JAFLQZ010000001.1"/>
</dbReference>
<protein>
    <submittedName>
        <fullName evidence="4">Cadherin-like domain-containing protein</fullName>
    </submittedName>
</protein>
<comment type="caution">
    <text evidence="4">The sequence shown here is derived from an EMBL/GenBank/DDBJ whole genome shotgun (WGS) entry which is preliminary data.</text>
</comment>
<dbReference type="PANTHER" id="PTHR12223">
    <property type="entry name" value="VESICULAR MANNOSE-BINDING LECTIN"/>
    <property type="match status" value="1"/>
</dbReference>
<keyword evidence="2" id="KW-0732">Signal</keyword>
<reference evidence="4" key="1">
    <citation type="submission" date="2021-03" db="EMBL/GenBank/DDBJ databases">
        <authorList>
            <person name="Kim M.K."/>
        </authorList>
    </citation>
    <scope>NUCLEOTIDE SEQUENCE</scope>
    <source>
        <strain evidence="4">BT186</strain>
    </source>
</reference>
<proteinExistence type="predicted"/>
<evidence type="ECO:0000256" key="2">
    <source>
        <dbReference type="SAM" id="SignalP"/>
    </source>
</evidence>
<organism evidence="4 5">
    <name type="scientific">Hymenobacter telluris</name>
    <dbReference type="NCBI Taxonomy" id="2816474"/>
    <lineage>
        <taxon>Bacteria</taxon>
        <taxon>Pseudomonadati</taxon>
        <taxon>Bacteroidota</taxon>
        <taxon>Cytophagia</taxon>
        <taxon>Cytophagales</taxon>
        <taxon>Hymenobacteraceae</taxon>
        <taxon>Hymenobacter</taxon>
    </lineage>
</organism>
<dbReference type="InterPro" id="IPR013783">
    <property type="entry name" value="Ig-like_fold"/>
</dbReference>
<dbReference type="SUPFAM" id="SSF49899">
    <property type="entry name" value="Concanavalin A-like lectins/glucanases"/>
    <property type="match status" value="1"/>
</dbReference>
<feature type="chain" id="PRO_5038061412" evidence="2">
    <location>
        <begin position="38"/>
        <end position="1397"/>
    </location>
</feature>
<dbReference type="InterPro" id="IPR001434">
    <property type="entry name" value="OmcB-like_DUF11"/>
</dbReference>